<gene>
    <name evidence="1" type="ORF">UFOVP9_11</name>
</gene>
<accession>A0A6J5KIC5</accession>
<protein>
    <submittedName>
        <fullName evidence="1">Uncharacterized protein</fullName>
    </submittedName>
</protein>
<sequence length="249" mass="25964">MALSSNYTSTVPQGTQQINNTQQPINYNFQDIAALLAVNHVGFNTADTFGTHNFLNFVTQTADPITAAAEMALYTKAVSGDTNGVELFYRYPSNGSVLQLTGSTASSGSTGTGGGLFTNLPIYSAAGSGLGQPFTGSWQYLSNGILMMTWQVGNGYQAGANGATSPMTVYIPNSSNCYTTLGSSTMPTFTTAIYNLQIGATNPQAYVSPTTTQTNNAITIVNTTTALLYWTGTATQGTQGSVIVTAIGI</sequence>
<evidence type="ECO:0000313" key="1">
    <source>
        <dbReference type="EMBL" id="CAB4121133.1"/>
    </source>
</evidence>
<proteinExistence type="predicted"/>
<organism evidence="1">
    <name type="scientific">uncultured Caudovirales phage</name>
    <dbReference type="NCBI Taxonomy" id="2100421"/>
    <lineage>
        <taxon>Viruses</taxon>
        <taxon>Duplodnaviria</taxon>
        <taxon>Heunggongvirae</taxon>
        <taxon>Uroviricota</taxon>
        <taxon>Caudoviricetes</taxon>
        <taxon>Peduoviridae</taxon>
        <taxon>Maltschvirus</taxon>
        <taxon>Maltschvirus maltsch</taxon>
    </lineage>
</organism>
<dbReference type="EMBL" id="LR796140">
    <property type="protein sequence ID" value="CAB4121133.1"/>
    <property type="molecule type" value="Genomic_DNA"/>
</dbReference>
<name>A0A6J5KIC5_9CAUD</name>
<reference evidence="1" key="1">
    <citation type="submission" date="2020-04" db="EMBL/GenBank/DDBJ databases">
        <authorList>
            <person name="Chiriac C."/>
            <person name="Salcher M."/>
            <person name="Ghai R."/>
            <person name="Kavagutti S V."/>
        </authorList>
    </citation>
    <scope>NUCLEOTIDE SEQUENCE</scope>
</reference>